<keyword evidence="1" id="KW-0472">Membrane</keyword>
<keyword evidence="1" id="KW-0812">Transmembrane</keyword>
<protein>
    <submittedName>
        <fullName evidence="2">Uncharacterized protein</fullName>
    </submittedName>
</protein>
<dbReference type="EMBL" id="JARBJD010000340">
    <property type="protein sequence ID" value="KAK2943554.1"/>
    <property type="molecule type" value="Genomic_DNA"/>
</dbReference>
<evidence type="ECO:0000313" key="2">
    <source>
        <dbReference type="EMBL" id="KAK2943554.1"/>
    </source>
</evidence>
<name>A0ABQ9WWQ6_9EUKA</name>
<comment type="caution">
    <text evidence="2">The sequence shown here is derived from an EMBL/GenBank/DDBJ whole genome shotgun (WGS) entry which is preliminary data.</text>
</comment>
<evidence type="ECO:0000313" key="3">
    <source>
        <dbReference type="Proteomes" id="UP001281761"/>
    </source>
</evidence>
<keyword evidence="1" id="KW-1133">Transmembrane helix</keyword>
<sequence length="1761" mass="189785">MNAGSSLLCSNSSFTSCSDTATSVQHFSVAQDIAEITGKAAFHCCTFKSIVGNFRGAISQATLAGASAALEISYSAFQACSISMHGEWSGVVRQGGSENNRFYVVNSSFSDSHANHGGVLCLDKCAAQTVSLCLFFNNTAFVHAAAIFSYRWSAAATHSTFSNILCQNCVQTDSSSNYGAGAILLHNPLSIALEYVQFRENHCQTGKGTDLQIDGLTRGISSLTYLDSTSGGNHILYSNVGSDYFQQLSMPSDSMSLVGQGGRTMDQWTVSVSLKLSKPMTGTLLTLVDNAASERTQPDGYAPNIARFLPFKFEGTDTGLCTVQVGESRFAQLHLDEYLVTAASFTDTKVTIPLNFNLPAVPTLIAASCGLDEFEQNAVVALKLRTESLGKHTVTLNTVPEVSFEMEFKDGKDGVSEPAFVSIVGNDKKLTPETEYEVKSLTRNSDSFIILFHPSSIKFTVPKRSCLTTLDPLQVYSNLDKQVSVGLEGSKLVGEYKIGFSVNSSVGVEFEGTVVFGSDGKGTMVGVLFDSDWTKVDLKYNTRYEVVRLTKSGFEQDFVTGLCFTTMKEPTRLLGVGVPVDKDDRNSTTISLLGHAGVTGQYKLDLENSADSTDKVTVDATFAGVDAGEAQATLYPTRQLKYGVTYKVTGMVGTMPNPPKIHVEAGLTITIGPEPPRLTVMSAASSEDKQKKVSIALTGIKMTNGPFTISLNGSKTIKATFAADGVSGSSTAILFSTTASEVEVEYGQTYTVLGVIDKDSQPVLFHAGLSFTTPSEPTRLVSFSIVEYDSLKKNVLVSMEGRQLTISSKYEVDLSRTSSCECTLTMEWNSSLSRWEGSASLFPTLTADLVFGETYSIVEFRVQSISTPLFFEPNSIEIIPEPPRLISIDSADDDILTTTTLTLNTTQLVAGTVYRLTLTETPRSSSNTATTSEVWIDVTASDTGVMSTTLTLYPFSEAVLKYSQSYSVVSVAAKTRSTPILIETTDCVFVTPSEPTRIENGSATLNSQGDTATIIVAGRELKVGTYFIVIESGEKSFSTTVTTTTKGELKFAAPTESSSNPSNVQFGVVYTFKTVKLDGSDVFVNLDASVEIPVPPKMSGVSVSPNTIGTGLWIGVEGSDLPVGKTFTLTISSDESSFSFAVSFSTPKKGSTEQQRLGWSDSLQFNTTYKVDSLRNADDDTDQIVIPSALTLTTPKKPVDFVIFSSTESTDSSQLCGERTSSCSSMDRVWAVVEGIGFARVSVRIVDATGLWGGICVSNGMVVLVQNGSNKEPRLDVGSLSGTESQPGVVTVVEASLELKDVDVVLSSGSASFVFLHSTSSSIVMKEGSVLGSQTGWKMESGLCSWETGVIVLVDSDSTVKSTVFSGLPQGAIQMKGGQLSVEGSIFHDNTPWNVEFESVRHNIHCSDSGKVSIGSVGGGDGSSDIRRHSWIGAEECSVEGEGVKEESPFFIPSLDVSKSEVKLNKEKTRYSFDLVGTTLIPCGLFLEVFEKSGKNGGNGPFVRELTQSTTESFSETNIKVEVVVKEISLSISAESEWHARLLFGQGARTDSFQVKRSAADDRKAQTRKTMSWLIPVICASVALLLFIIILVVILRRRRQKKDTTTNTSKHEELDALPLDKIDNDVEHVVLSSSIVTVPDADTQFEDTSETEAITTQALSDAPLPTTMFLVDVEGVKADVGVQVVKINQRDSLYHRLHVDGKKLVDTMTLAKALAHLSERNTDVKLLDRLPSHFVGFRDNNVIQHDLNDTEDINRNDQIEA</sequence>
<evidence type="ECO:0000256" key="1">
    <source>
        <dbReference type="SAM" id="Phobius"/>
    </source>
</evidence>
<reference evidence="2 3" key="1">
    <citation type="journal article" date="2022" name="bioRxiv">
        <title>Genomics of Preaxostyla Flagellates Illuminates Evolutionary Transitions and the Path Towards Mitochondrial Loss.</title>
        <authorList>
            <person name="Novak L.V.F."/>
            <person name="Treitli S.C."/>
            <person name="Pyrih J."/>
            <person name="Halakuc P."/>
            <person name="Pipaliya S.V."/>
            <person name="Vacek V."/>
            <person name="Brzon O."/>
            <person name="Soukal P."/>
            <person name="Eme L."/>
            <person name="Dacks J.B."/>
            <person name="Karnkowska A."/>
            <person name="Elias M."/>
            <person name="Hampl V."/>
        </authorList>
    </citation>
    <scope>NUCLEOTIDE SEQUENCE [LARGE SCALE GENOMIC DNA]</scope>
    <source>
        <strain evidence="2">NAU3</strain>
        <tissue evidence="2">Gut</tissue>
    </source>
</reference>
<gene>
    <name evidence="2" type="ORF">BLNAU_21541</name>
</gene>
<keyword evidence="3" id="KW-1185">Reference proteome</keyword>
<accession>A0ABQ9WWQ6</accession>
<proteinExistence type="predicted"/>
<dbReference type="Proteomes" id="UP001281761">
    <property type="component" value="Unassembled WGS sequence"/>
</dbReference>
<organism evidence="2 3">
    <name type="scientific">Blattamonas nauphoetae</name>
    <dbReference type="NCBI Taxonomy" id="2049346"/>
    <lineage>
        <taxon>Eukaryota</taxon>
        <taxon>Metamonada</taxon>
        <taxon>Preaxostyla</taxon>
        <taxon>Oxymonadida</taxon>
        <taxon>Blattamonas</taxon>
    </lineage>
</organism>
<feature type="transmembrane region" description="Helical" evidence="1">
    <location>
        <begin position="1573"/>
        <end position="1595"/>
    </location>
</feature>